<reference evidence="2" key="1">
    <citation type="journal article" date="2023" name="Front. Plant Sci.">
        <title>Chromosomal-level genome assembly of Melastoma candidum provides insights into trichome evolution.</title>
        <authorList>
            <person name="Zhong Y."/>
            <person name="Wu W."/>
            <person name="Sun C."/>
            <person name="Zou P."/>
            <person name="Liu Y."/>
            <person name="Dai S."/>
            <person name="Zhou R."/>
        </authorList>
    </citation>
    <scope>NUCLEOTIDE SEQUENCE [LARGE SCALE GENOMIC DNA]</scope>
</reference>
<evidence type="ECO:0000313" key="2">
    <source>
        <dbReference type="Proteomes" id="UP001057402"/>
    </source>
</evidence>
<evidence type="ECO:0000313" key="1">
    <source>
        <dbReference type="EMBL" id="KAI4319071.1"/>
    </source>
</evidence>
<dbReference type="EMBL" id="CM042889">
    <property type="protein sequence ID" value="KAI4319071.1"/>
    <property type="molecule type" value="Genomic_DNA"/>
</dbReference>
<organism evidence="1 2">
    <name type="scientific">Melastoma candidum</name>
    <dbReference type="NCBI Taxonomy" id="119954"/>
    <lineage>
        <taxon>Eukaryota</taxon>
        <taxon>Viridiplantae</taxon>
        <taxon>Streptophyta</taxon>
        <taxon>Embryophyta</taxon>
        <taxon>Tracheophyta</taxon>
        <taxon>Spermatophyta</taxon>
        <taxon>Magnoliopsida</taxon>
        <taxon>eudicotyledons</taxon>
        <taxon>Gunneridae</taxon>
        <taxon>Pentapetalae</taxon>
        <taxon>rosids</taxon>
        <taxon>malvids</taxon>
        <taxon>Myrtales</taxon>
        <taxon>Melastomataceae</taxon>
        <taxon>Melastomatoideae</taxon>
        <taxon>Melastomateae</taxon>
        <taxon>Melastoma</taxon>
    </lineage>
</organism>
<sequence length="144" mass="16478">MFIDILHTLPFVLDVHLERIGSLESTGLTSISGSYGGFTVRPASVYAFDRDLNPNFVHPPYDLERRAVLCHGVSVITSRDVGLAQALGKSLRLFYHRLVRREAVESPHCDAADRPLVWFQVQFRERRGWFSLEFRWQVESDGVC</sequence>
<gene>
    <name evidence="1" type="ORF">MLD38_032716</name>
</gene>
<keyword evidence="2" id="KW-1185">Reference proteome</keyword>
<accession>A0ACB9M511</accession>
<protein>
    <submittedName>
        <fullName evidence="1">Uncharacterized protein</fullName>
    </submittedName>
</protein>
<dbReference type="Proteomes" id="UP001057402">
    <property type="component" value="Chromosome 10"/>
</dbReference>
<comment type="caution">
    <text evidence="1">The sequence shown here is derived from an EMBL/GenBank/DDBJ whole genome shotgun (WGS) entry which is preliminary data.</text>
</comment>
<proteinExistence type="predicted"/>
<name>A0ACB9M511_9MYRT</name>